<protein>
    <submittedName>
        <fullName evidence="3">Uncharacterized protein</fullName>
    </submittedName>
</protein>
<keyword evidence="4" id="KW-1185">Reference proteome</keyword>
<keyword evidence="2" id="KW-0812">Transmembrane</keyword>
<dbReference type="Proteomes" id="UP000823775">
    <property type="component" value="Unassembled WGS sequence"/>
</dbReference>
<accession>A0ABS8V2L9</accession>
<keyword evidence="2" id="KW-0472">Membrane</keyword>
<evidence type="ECO:0000256" key="2">
    <source>
        <dbReference type="SAM" id="Phobius"/>
    </source>
</evidence>
<evidence type="ECO:0000256" key="1">
    <source>
        <dbReference type="SAM" id="MobiDB-lite"/>
    </source>
</evidence>
<proteinExistence type="predicted"/>
<evidence type="ECO:0000313" key="4">
    <source>
        <dbReference type="Proteomes" id="UP000823775"/>
    </source>
</evidence>
<reference evidence="3 4" key="1">
    <citation type="journal article" date="2021" name="BMC Genomics">
        <title>Datura genome reveals duplications of psychoactive alkaloid biosynthetic genes and high mutation rate following tissue culture.</title>
        <authorList>
            <person name="Rajewski A."/>
            <person name="Carter-House D."/>
            <person name="Stajich J."/>
            <person name="Litt A."/>
        </authorList>
    </citation>
    <scope>NUCLEOTIDE SEQUENCE [LARGE SCALE GENOMIC DNA]</scope>
    <source>
        <strain evidence="3">AR-01</strain>
    </source>
</reference>
<evidence type="ECO:0000313" key="3">
    <source>
        <dbReference type="EMBL" id="MCD9641336.1"/>
    </source>
</evidence>
<name>A0ABS8V2L9_DATST</name>
<feature type="non-terminal residue" evidence="3">
    <location>
        <position position="1"/>
    </location>
</feature>
<sequence>SRPPVLFILGNMALILTPSVVLKEQARRWKMTPSFYAGLKNKIQQTLKAGGTTLNPSHISDNPALTTTPI</sequence>
<feature type="transmembrane region" description="Helical" evidence="2">
    <location>
        <begin position="6"/>
        <end position="22"/>
    </location>
</feature>
<keyword evidence="2" id="KW-1133">Transmembrane helix</keyword>
<gene>
    <name evidence="3" type="ORF">HAX54_027489</name>
</gene>
<organism evidence="3 4">
    <name type="scientific">Datura stramonium</name>
    <name type="common">Jimsonweed</name>
    <name type="synonym">Common thornapple</name>
    <dbReference type="NCBI Taxonomy" id="4076"/>
    <lineage>
        <taxon>Eukaryota</taxon>
        <taxon>Viridiplantae</taxon>
        <taxon>Streptophyta</taxon>
        <taxon>Embryophyta</taxon>
        <taxon>Tracheophyta</taxon>
        <taxon>Spermatophyta</taxon>
        <taxon>Magnoliopsida</taxon>
        <taxon>eudicotyledons</taxon>
        <taxon>Gunneridae</taxon>
        <taxon>Pentapetalae</taxon>
        <taxon>asterids</taxon>
        <taxon>lamiids</taxon>
        <taxon>Solanales</taxon>
        <taxon>Solanaceae</taxon>
        <taxon>Solanoideae</taxon>
        <taxon>Datureae</taxon>
        <taxon>Datura</taxon>
    </lineage>
</organism>
<comment type="caution">
    <text evidence="3">The sequence shown here is derived from an EMBL/GenBank/DDBJ whole genome shotgun (WGS) entry which is preliminary data.</text>
</comment>
<dbReference type="EMBL" id="JACEIK010003334">
    <property type="protein sequence ID" value="MCD9641336.1"/>
    <property type="molecule type" value="Genomic_DNA"/>
</dbReference>
<feature type="region of interest" description="Disordered" evidence="1">
    <location>
        <begin position="51"/>
        <end position="70"/>
    </location>
</feature>